<gene>
    <name evidence="1" type="ORF">N5B56_04985</name>
</gene>
<dbReference type="PANTHER" id="PTHR39338">
    <property type="entry name" value="BLL5662 PROTEIN-RELATED"/>
    <property type="match status" value="1"/>
</dbReference>
<evidence type="ECO:0000313" key="1">
    <source>
        <dbReference type="EMBL" id="MCT7398441.1"/>
    </source>
</evidence>
<comment type="caution">
    <text evidence="1">The sequence shown here is derived from an EMBL/GenBank/DDBJ whole genome shotgun (WGS) entry which is preliminary data.</text>
</comment>
<proteinExistence type="predicted"/>
<dbReference type="InterPro" id="IPR008912">
    <property type="entry name" value="Uncharacterised_CoxE"/>
</dbReference>
<keyword evidence="2" id="KW-1185">Reference proteome</keyword>
<dbReference type="PANTHER" id="PTHR39338:SF7">
    <property type="entry name" value="BLL6692 PROTEIN"/>
    <property type="match status" value="1"/>
</dbReference>
<reference evidence="1" key="1">
    <citation type="submission" date="2022-09" db="EMBL/GenBank/DDBJ databases">
        <title>Eubacterium sp. LFL-14 isolated from human feces.</title>
        <authorList>
            <person name="Liu F."/>
        </authorList>
    </citation>
    <scope>NUCLEOTIDE SEQUENCE</scope>
    <source>
        <strain evidence="1">LFL-14</strain>
    </source>
</reference>
<name>A0ABT2LYS1_9FIRM</name>
<protein>
    <submittedName>
        <fullName evidence="1">VWA domain-containing protein</fullName>
    </submittedName>
</protein>
<evidence type="ECO:0000313" key="2">
    <source>
        <dbReference type="Proteomes" id="UP001431199"/>
    </source>
</evidence>
<dbReference type="Proteomes" id="UP001431199">
    <property type="component" value="Unassembled WGS sequence"/>
</dbReference>
<dbReference type="Pfam" id="PF05762">
    <property type="entry name" value="VWA_CoxE"/>
    <property type="match status" value="1"/>
</dbReference>
<sequence length="402" mass="47013">MFTDFFYVLKNHGLNISTTEWLMLMDALDKDLAHSNFTDFYYLCRTILVKSEGDYDKFDIAFQEYFNDIKDNSFDMSKIDAWLHNDVETGKKTDPSKYIDKRTEREAKEVHRKFEERLGEQKTEHHGGTYWIGMGGGSEFGKRGHVAGGIQLGNEAGMKTAFTVMGERRYKDFRRDTKLTMRQFQVAFRELRQYSRKLDLPKTELDIDGTINSTCNQGGYLKLEFQQPRKNTVKLMLLFDSGGSMYPYSSLCNELFQAVHKANHFKDVKTFYFHNCIYAKLYKTPECASGDWIDTTWAFRNYDKDYKVIIIGDAGMAPEEFKDKNGNYSGPNGGLSGKEWIELFKKKYPHSIWLNPSYHYGDLNNMYWMESERVIRENIDMFPLTVDGLKRGIKTLMYDKKK</sequence>
<accession>A0ABT2LYS1</accession>
<dbReference type="RefSeq" id="WP_260978481.1">
    <property type="nucleotide sequence ID" value="NZ_JAODBU010000004.1"/>
</dbReference>
<dbReference type="EMBL" id="JAODBU010000004">
    <property type="protein sequence ID" value="MCT7398441.1"/>
    <property type="molecule type" value="Genomic_DNA"/>
</dbReference>
<organism evidence="1 2">
    <name type="scientific">Eubacterium album</name>
    <dbReference type="NCBI Taxonomy" id="2978477"/>
    <lineage>
        <taxon>Bacteria</taxon>
        <taxon>Bacillati</taxon>
        <taxon>Bacillota</taxon>
        <taxon>Clostridia</taxon>
        <taxon>Eubacteriales</taxon>
        <taxon>Eubacteriaceae</taxon>
        <taxon>Eubacterium</taxon>
    </lineage>
</organism>